<evidence type="ECO:0000256" key="1">
    <source>
        <dbReference type="SAM" id="MobiDB-lite"/>
    </source>
</evidence>
<dbReference type="AlphaFoldDB" id="A0A699TLE9"/>
<evidence type="ECO:0000313" key="2">
    <source>
        <dbReference type="EMBL" id="GFD10640.1"/>
    </source>
</evidence>
<dbReference type="EMBL" id="BKCJ011253672">
    <property type="protein sequence ID" value="GFD10640.1"/>
    <property type="molecule type" value="Genomic_DNA"/>
</dbReference>
<feature type="compositionally biased region" description="Polar residues" evidence="1">
    <location>
        <begin position="19"/>
        <end position="30"/>
    </location>
</feature>
<gene>
    <name evidence="2" type="ORF">Tci_882609</name>
</gene>
<sequence>MQKKQGENIQQYVIFPVWSSGSTNPQNTDGDATFEEKEHKFKGRKPASEVHVSPSSSAQ</sequence>
<feature type="region of interest" description="Disordered" evidence="1">
    <location>
        <begin position="18"/>
        <end position="59"/>
    </location>
</feature>
<protein>
    <submittedName>
        <fullName evidence="2">Uncharacterized protein</fullName>
    </submittedName>
</protein>
<organism evidence="2">
    <name type="scientific">Tanacetum cinerariifolium</name>
    <name type="common">Dalmatian daisy</name>
    <name type="synonym">Chrysanthemum cinerariifolium</name>
    <dbReference type="NCBI Taxonomy" id="118510"/>
    <lineage>
        <taxon>Eukaryota</taxon>
        <taxon>Viridiplantae</taxon>
        <taxon>Streptophyta</taxon>
        <taxon>Embryophyta</taxon>
        <taxon>Tracheophyta</taxon>
        <taxon>Spermatophyta</taxon>
        <taxon>Magnoliopsida</taxon>
        <taxon>eudicotyledons</taxon>
        <taxon>Gunneridae</taxon>
        <taxon>Pentapetalae</taxon>
        <taxon>asterids</taxon>
        <taxon>campanulids</taxon>
        <taxon>Asterales</taxon>
        <taxon>Asteraceae</taxon>
        <taxon>Asteroideae</taxon>
        <taxon>Anthemideae</taxon>
        <taxon>Anthemidinae</taxon>
        <taxon>Tanacetum</taxon>
    </lineage>
</organism>
<reference evidence="2" key="1">
    <citation type="journal article" date="2019" name="Sci. Rep.">
        <title>Draft genome of Tanacetum cinerariifolium, the natural source of mosquito coil.</title>
        <authorList>
            <person name="Yamashiro T."/>
            <person name="Shiraishi A."/>
            <person name="Satake H."/>
            <person name="Nakayama K."/>
        </authorList>
    </citation>
    <scope>NUCLEOTIDE SEQUENCE</scope>
</reference>
<name>A0A699TLE9_TANCI</name>
<comment type="caution">
    <text evidence="2">The sequence shown here is derived from an EMBL/GenBank/DDBJ whole genome shotgun (WGS) entry which is preliminary data.</text>
</comment>
<feature type="non-terminal residue" evidence="2">
    <location>
        <position position="59"/>
    </location>
</feature>
<proteinExistence type="predicted"/>
<accession>A0A699TLE9</accession>